<protein>
    <submittedName>
        <fullName evidence="2">Uncharacterized protein</fullName>
    </submittedName>
</protein>
<dbReference type="Proteomes" id="UP000606974">
    <property type="component" value="Unassembled WGS sequence"/>
</dbReference>
<evidence type="ECO:0000313" key="3">
    <source>
        <dbReference type="Proteomes" id="UP000606974"/>
    </source>
</evidence>
<feature type="region of interest" description="Disordered" evidence="1">
    <location>
        <begin position="86"/>
        <end position="106"/>
    </location>
</feature>
<proteinExistence type="predicted"/>
<evidence type="ECO:0000313" key="2">
    <source>
        <dbReference type="EMBL" id="KAF7502494.1"/>
    </source>
</evidence>
<dbReference type="EMBL" id="JAACFV010000245">
    <property type="protein sequence ID" value="KAF7502494.1"/>
    <property type="molecule type" value="Genomic_DNA"/>
</dbReference>
<comment type="caution">
    <text evidence="2">The sequence shown here is derived from an EMBL/GenBank/DDBJ whole genome shotgun (WGS) entry which is preliminary data.</text>
</comment>
<dbReference type="AlphaFoldDB" id="A0A8H7DX09"/>
<organism evidence="2 3">
    <name type="scientific">Endocarpon pusillum</name>
    <dbReference type="NCBI Taxonomy" id="364733"/>
    <lineage>
        <taxon>Eukaryota</taxon>
        <taxon>Fungi</taxon>
        <taxon>Dikarya</taxon>
        <taxon>Ascomycota</taxon>
        <taxon>Pezizomycotina</taxon>
        <taxon>Eurotiomycetes</taxon>
        <taxon>Chaetothyriomycetidae</taxon>
        <taxon>Verrucariales</taxon>
        <taxon>Verrucariaceae</taxon>
        <taxon>Endocarpon</taxon>
    </lineage>
</organism>
<accession>A0A8H7DX09</accession>
<sequence length="106" mass="11574">MKIAKTILGVDLLRNGYLASSPPLPLEARNRLEDIVQALLDAYLSPPQADEEFESPGSCLRRLQGCVLSKDFAIVKPTGQGKGLAEQVEREAELTTELPERIKKAG</sequence>
<gene>
    <name evidence="2" type="ORF">GJ744_005651</name>
</gene>
<evidence type="ECO:0000256" key="1">
    <source>
        <dbReference type="SAM" id="MobiDB-lite"/>
    </source>
</evidence>
<keyword evidence="3" id="KW-1185">Reference proteome</keyword>
<name>A0A8H7DX09_9EURO</name>
<feature type="compositionally biased region" description="Basic and acidic residues" evidence="1">
    <location>
        <begin position="87"/>
        <end position="106"/>
    </location>
</feature>
<reference evidence="2" key="1">
    <citation type="submission" date="2020-02" db="EMBL/GenBank/DDBJ databases">
        <authorList>
            <person name="Palmer J.M."/>
        </authorList>
    </citation>
    <scope>NUCLEOTIDE SEQUENCE</scope>
    <source>
        <strain evidence="2">EPUS1.4</strain>
        <tissue evidence="2">Thallus</tissue>
    </source>
</reference>